<proteinExistence type="predicted"/>
<organism evidence="1">
    <name type="scientific">Helicobacter salomonis</name>
    <dbReference type="NCBI Taxonomy" id="56878"/>
    <lineage>
        <taxon>Bacteria</taxon>
        <taxon>Pseudomonadati</taxon>
        <taxon>Campylobacterota</taxon>
        <taxon>Epsilonproteobacteria</taxon>
        <taxon>Campylobacterales</taxon>
        <taxon>Helicobacteraceae</taxon>
        <taxon>Helicobacter</taxon>
    </lineage>
</organism>
<dbReference type="EMBL" id="LT633881">
    <property type="protein sequence ID" value="SFZ73113.1"/>
    <property type="molecule type" value="Genomic_DNA"/>
</dbReference>
<accession>A0A1M4NIG8</accession>
<name>A0A1M4NIG8_9HELI</name>
<evidence type="ECO:0000313" key="1">
    <source>
        <dbReference type="EMBL" id="SFZ73113.1"/>
    </source>
</evidence>
<reference evidence="1" key="1">
    <citation type="submission" date="2016-11" db="EMBL/GenBank/DDBJ databases">
        <title>Proteomic and phylogenetic analysis of the outer membrane protein repertoire of gastric Helicobacter species.</title>
        <authorList>
            <person name="Joosten M."/>
        </authorList>
    </citation>
    <scope>NUCLEOTIDE SEQUENCE</scope>
    <source>
        <strain evidence="1">R1053</strain>
    </source>
</reference>
<sequence length="231" mass="25818">MFFRRAVQGLFLGTLVLNTCWGGVSVHQQRDISSEREFQIYMLRGQLYEAEQAKLVQEVAKRKSGPFVGVLLTQTLIRINGIRSAGLPLLYGLKIGYQRYVRSDIGGLRVYGEYMGGVNKSVLKPEQSSAYQIASFNVDLVMDKSIDTRKKYAIGVFGGLGVGWSGYKDYPSAVHNPNGFGLVINLGISMTLNIRHRIELALKVPPLKVSHAFAYSFASDNLYYISYNFLL</sequence>
<dbReference type="AlphaFoldDB" id="A0A1M4NIG8"/>
<gene>
    <name evidence="1" type="primary">omp1023</name>
</gene>
<dbReference type="Pfam" id="PF01856">
    <property type="entry name" value="HP_OMP"/>
    <property type="match status" value="1"/>
</dbReference>
<protein>
    <submittedName>
        <fullName evidence="1">OMP1023</fullName>
    </submittedName>
</protein>
<dbReference type="InterPro" id="IPR002718">
    <property type="entry name" value="OMP_Helicobacter"/>
</dbReference>